<dbReference type="SUPFAM" id="SSF53474">
    <property type="entry name" value="alpha/beta-Hydrolases"/>
    <property type="match status" value="1"/>
</dbReference>
<evidence type="ECO:0000259" key="4">
    <source>
        <dbReference type="Pfam" id="PF12146"/>
    </source>
</evidence>
<dbReference type="eggNOG" id="COG2267">
    <property type="taxonomic scope" value="Bacteria"/>
</dbReference>
<dbReference type="InterPro" id="IPR029058">
    <property type="entry name" value="AB_hydrolase_fold"/>
</dbReference>
<proteinExistence type="predicted"/>
<dbReference type="KEGG" id="aas:Aasi_0917"/>
<feature type="coiled-coil region" evidence="1">
    <location>
        <begin position="292"/>
        <end position="319"/>
    </location>
</feature>
<gene>
    <name evidence="5" type="ordered locus">Aasi_0917</name>
</gene>
<dbReference type="RefSeq" id="WP_012473049.1">
    <property type="nucleotide sequence ID" value="NC_010830.1"/>
</dbReference>
<evidence type="ECO:0000256" key="1">
    <source>
        <dbReference type="SAM" id="Coils"/>
    </source>
</evidence>
<name>B3EST1_AMOA5</name>
<dbReference type="Gene3D" id="3.40.50.1820">
    <property type="entry name" value="alpha/beta hydrolase"/>
    <property type="match status" value="1"/>
</dbReference>
<feature type="domain" description="Serine aminopeptidase S33" evidence="4">
    <location>
        <begin position="134"/>
        <end position="285"/>
    </location>
</feature>
<protein>
    <recommendedName>
        <fullName evidence="4">Serine aminopeptidase S33 domain-containing protein</fullName>
    </recommendedName>
</protein>
<dbReference type="Proteomes" id="UP000001227">
    <property type="component" value="Chromosome"/>
</dbReference>
<keyword evidence="1" id="KW-0175">Coiled coil</keyword>
<dbReference type="InterPro" id="IPR022742">
    <property type="entry name" value="Hydrolase_4"/>
</dbReference>
<evidence type="ECO:0000313" key="6">
    <source>
        <dbReference type="Proteomes" id="UP000001227"/>
    </source>
</evidence>
<feature type="chain" id="PRO_5002788043" description="Serine aminopeptidase S33 domain-containing protein" evidence="3">
    <location>
        <begin position="26"/>
        <end position="400"/>
    </location>
</feature>
<evidence type="ECO:0000256" key="3">
    <source>
        <dbReference type="SAM" id="SignalP"/>
    </source>
</evidence>
<dbReference type="eggNOG" id="COG1073">
    <property type="taxonomic scope" value="Bacteria"/>
</dbReference>
<feature type="signal peptide" evidence="3">
    <location>
        <begin position="1"/>
        <end position="25"/>
    </location>
</feature>
<accession>B3EST1</accession>
<dbReference type="PROSITE" id="PS51257">
    <property type="entry name" value="PROKAR_LIPOPROTEIN"/>
    <property type="match status" value="1"/>
</dbReference>
<dbReference type="STRING" id="452471.Aasi_0917"/>
<dbReference type="HOGENOM" id="CLU_688196_0_0_10"/>
<evidence type="ECO:0000313" key="5">
    <source>
        <dbReference type="EMBL" id="ACE06283.1"/>
    </source>
</evidence>
<dbReference type="Pfam" id="PF12146">
    <property type="entry name" value="Hydrolase_4"/>
    <property type="match status" value="1"/>
</dbReference>
<feature type="compositionally biased region" description="Low complexity" evidence="2">
    <location>
        <begin position="40"/>
        <end position="59"/>
    </location>
</feature>
<keyword evidence="3" id="KW-0732">Signal</keyword>
<feature type="region of interest" description="Disordered" evidence="2">
    <location>
        <begin position="35"/>
        <end position="78"/>
    </location>
</feature>
<keyword evidence="6" id="KW-1185">Reference proteome</keyword>
<dbReference type="AlphaFoldDB" id="B3EST1"/>
<sequence length="400" mass="43954">MIDKKFILSLKSSFLITIFSLFVFTACSDGCKSAPKLPRGKGSNSTAKGTTGKKGTAGNTEKESSKKTNTKPTPTPSNLQKTIVLFHGLGVPEDTGISALGKKLKNDIKDVRVMILKRPNSTTVSTTQQAEEAYATLKEELKKKDMIGSPICLIGDSHGGLVALELYRQYKDDLNIVGIVTNHSPLEGAPGVNVDIDVVNEFKKTVRGLLTSASLFLGGLTLNPSQIDSLPLKEMLTGGIQQPLIDDLTANSSLLNNIRATLTSIQIPVLVLAGYADILTNIDALLGFASQDKRFGQELSKVREQLKELQKEKDKMEEPLKLLINGALSSLEDTFGRIIGDKRNDSFLPYYSQYAEHISVSPSVMRNPKQGYHHFYGMQYHNEVYNDIVRFVNQAFENKK</sequence>
<dbReference type="EMBL" id="CP001102">
    <property type="protein sequence ID" value="ACE06283.1"/>
    <property type="molecule type" value="Genomic_DNA"/>
</dbReference>
<reference evidence="5 6" key="1">
    <citation type="journal article" date="2010" name="J. Bacteriol.">
        <title>The genome of the amoeba symbiont 'Candidatus Amoebophilus asiaticus' reveals common mechanisms for host cell interaction among amoeba-associated bacteria.</title>
        <authorList>
            <person name="Schmitz-Esser S."/>
            <person name="Tischler P."/>
            <person name="Arnold R."/>
            <person name="Montanaro J."/>
            <person name="Wagner M."/>
            <person name="Rattei T."/>
            <person name="Horn M."/>
        </authorList>
    </citation>
    <scope>NUCLEOTIDE SEQUENCE [LARGE SCALE GENOMIC DNA]</scope>
    <source>
        <strain evidence="5 6">5a2</strain>
    </source>
</reference>
<organism evidence="5 6">
    <name type="scientific">Amoebophilus asiaticus (strain 5a2)</name>
    <dbReference type="NCBI Taxonomy" id="452471"/>
    <lineage>
        <taxon>Bacteria</taxon>
        <taxon>Pseudomonadati</taxon>
        <taxon>Bacteroidota</taxon>
        <taxon>Cytophagia</taxon>
        <taxon>Cytophagales</taxon>
        <taxon>Amoebophilaceae</taxon>
        <taxon>Candidatus Amoebophilus</taxon>
    </lineage>
</organism>
<dbReference type="OrthoDB" id="980561at2"/>
<evidence type="ECO:0000256" key="2">
    <source>
        <dbReference type="SAM" id="MobiDB-lite"/>
    </source>
</evidence>